<dbReference type="PIRSF" id="PIRSF006278">
    <property type="entry name" value="ACCD_DCysDesulf"/>
    <property type="match status" value="1"/>
</dbReference>
<organism evidence="7 8">
    <name type="scientific">Methylotuvimicrobium buryatense</name>
    <name type="common">Methylomicrobium buryatense</name>
    <dbReference type="NCBI Taxonomy" id="95641"/>
    <lineage>
        <taxon>Bacteria</taxon>
        <taxon>Pseudomonadati</taxon>
        <taxon>Pseudomonadota</taxon>
        <taxon>Gammaproteobacteria</taxon>
        <taxon>Methylococcales</taxon>
        <taxon>Methylococcaceae</taxon>
        <taxon>Methylotuvimicrobium</taxon>
    </lineage>
</organism>
<dbReference type="RefSeq" id="WP_017839216.1">
    <property type="nucleotide sequence ID" value="NZ_CP035467.1"/>
</dbReference>
<keyword evidence="8" id="KW-1185">Reference proteome</keyword>
<sequence>MHPKLIALENQFTRSILTKVSAPCLDRRQVELWIKRDDLLHPIVSGNKWRKLKYILNHALSLGAIKIVSMGGAYSNHLHALAYVGRRLGIQTEGFIRGEPQSNPTLIDLRRWGMRLQFVSREDYRNLRQYKHWNSLPGIDTNAYWLPEGGSVDLALQGVAELVSEIDIPYDVVCCPCGTGTTLAGIIEAVRPDVQVIGFSALKGGSFLKRDVEALLTQPRENWDIVTDYHFGGFARTKPELIEFIEQFLYETSVLPEPIYTGKMFYGIYDLIEKGFFPAGRRIVAIHTGGLQGNRGFA</sequence>
<evidence type="ECO:0000256" key="1">
    <source>
        <dbReference type="ARBA" id="ARBA00001933"/>
    </source>
</evidence>
<keyword evidence="3 5" id="KW-0663">Pyridoxal phosphate</keyword>
<feature type="domain" description="Tryptophan synthase beta chain-like PALP" evidence="6">
    <location>
        <begin position="25"/>
        <end position="289"/>
    </location>
</feature>
<gene>
    <name evidence="7" type="ORF">EQU24_12295</name>
</gene>
<dbReference type="PANTHER" id="PTHR43780:SF2">
    <property type="entry name" value="1-AMINOCYCLOPROPANE-1-CARBOXYLATE DEAMINASE-RELATED"/>
    <property type="match status" value="1"/>
</dbReference>
<comment type="cofactor">
    <cofactor evidence="1">
        <name>pyridoxal 5'-phosphate</name>
        <dbReference type="ChEBI" id="CHEBI:597326"/>
    </cofactor>
</comment>
<dbReference type="STRING" id="675511.GCA_000341735_00579"/>
<dbReference type="GO" id="GO:0019148">
    <property type="term" value="F:D-cysteine desulfhydrase activity"/>
    <property type="evidence" value="ECO:0007669"/>
    <property type="project" value="TreeGrafter"/>
</dbReference>
<feature type="active site" description="Nucleophile" evidence="4">
    <location>
        <position position="75"/>
    </location>
</feature>
<proteinExistence type="inferred from homology"/>
<name>A0A4P9UNK5_METBY</name>
<dbReference type="InterPro" id="IPR036052">
    <property type="entry name" value="TrpB-like_PALP_sf"/>
</dbReference>
<dbReference type="KEGG" id="mbur:EQU24_12295"/>
<evidence type="ECO:0000313" key="7">
    <source>
        <dbReference type="EMBL" id="QCW82934.1"/>
    </source>
</evidence>
<evidence type="ECO:0000256" key="3">
    <source>
        <dbReference type="ARBA" id="ARBA00022898"/>
    </source>
</evidence>
<protein>
    <submittedName>
        <fullName evidence="7">1-aminocyclopropane-1-carboxylate deaminase/D-cysteine desulfhydrase</fullName>
    </submittedName>
</protein>
<dbReference type="EMBL" id="CP035467">
    <property type="protein sequence ID" value="QCW82934.1"/>
    <property type="molecule type" value="Genomic_DNA"/>
</dbReference>
<evidence type="ECO:0000313" key="8">
    <source>
        <dbReference type="Proteomes" id="UP000305881"/>
    </source>
</evidence>
<dbReference type="AlphaFoldDB" id="A0A4P9UNK5"/>
<dbReference type="Proteomes" id="UP000305881">
    <property type="component" value="Chromosome"/>
</dbReference>
<dbReference type="InterPro" id="IPR027278">
    <property type="entry name" value="ACCD_DCysDesulf"/>
</dbReference>
<dbReference type="SUPFAM" id="SSF53686">
    <property type="entry name" value="Tryptophan synthase beta subunit-like PLP-dependent enzymes"/>
    <property type="match status" value="1"/>
</dbReference>
<accession>A0A4P9UNK5</accession>
<dbReference type="PANTHER" id="PTHR43780">
    <property type="entry name" value="1-AMINOCYCLOPROPANE-1-CARBOXYLATE DEAMINASE-RELATED"/>
    <property type="match status" value="1"/>
</dbReference>
<dbReference type="Gene3D" id="3.40.50.1100">
    <property type="match status" value="2"/>
</dbReference>
<feature type="modified residue" description="N6-(pyridoxal phosphate)lysine" evidence="5">
    <location>
        <position position="48"/>
    </location>
</feature>
<dbReference type="InterPro" id="IPR001926">
    <property type="entry name" value="TrpB-like_PALP"/>
</dbReference>
<evidence type="ECO:0000256" key="4">
    <source>
        <dbReference type="PIRSR" id="PIRSR006278-1"/>
    </source>
</evidence>
<reference evidence="8" key="1">
    <citation type="journal article" date="2019" name="J. Bacteriol.">
        <title>A Mutagenic Screen Identifies a TonB-Dependent Receptor Required for the Lanthanide Metal Switch in the Type I Methanotroph 'Methylotuvimicrobium buryatense' 5GB1C.</title>
        <authorList>
            <person name="Groom J.D."/>
            <person name="Ford S.M."/>
            <person name="Pesesky M.W."/>
            <person name="Lidstrom M.E."/>
        </authorList>
    </citation>
    <scope>NUCLEOTIDE SEQUENCE [LARGE SCALE GENOMIC DNA]</scope>
    <source>
        <strain evidence="8">5GB1C</strain>
    </source>
</reference>
<evidence type="ECO:0000256" key="5">
    <source>
        <dbReference type="PIRSR" id="PIRSR006278-2"/>
    </source>
</evidence>
<evidence type="ECO:0000259" key="6">
    <source>
        <dbReference type="Pfam" id="PF00291"/>
    </source>
</evidence>
<comment type="similarity">
    <text evidence="2">Belongs to the ACC deaminase/D-cysteine desulfhydrase family.</text>
</comment>
<dbReference type="Pfam" id="PF00291">
    <property type="entry name" value="PALP"/>
    <property type="match status" value="1"/>
</dbReference>
<dbReference type="OrthoDB" id="9801249at2"/>
<evidence type="ECO:0000256" key="2">
    <source>
        <dbReference type="ARBA" id="ARBA00008639"/>
    </source>
</evidence>